<evidence type="ECO:0000259" key="4">
    <source>
        <dbReference type="PROSITE" id="PS50048"/>
    </source>
</evidence>
<keyword evidence="1" id="KW-0479">Metal-binding</keyword>
<dbReference type="Pfam" id="PF00172">
    <property type="entry name" value="Zn_clus"/>
    <property type="match status" value="1"/>
</dbReference>
<dbReference type="InterPro" id="IPR050987">
    <property type="entry name" value="AtrR-like"/>
</dbReference>
<dbReference type="CDD" id="cd00067">
    <property type="entry name" value="GAL4"/>
    <property type="match status" value="1"/>
</dbReference>
<dbReference type="STRING" id="1095630.A0A2J6TEP2"/>
<evidence type="ECO:0000256" key="2">
    <source>
        <dbReference type="ARBA" id="ARBA00023242"/>
    </source>
</evidence>
<gene>
    <name evidence="5" type="ORF">K444DRAFT_628516</name>
</gene>
<dbReference type="InterPro" id="IPR001138">
    <property type="entry name" value="Zn2Cys6_DnaBD"/>
</dbReference>
<dbReference type="SUPFAM" id="SSF57701">
    <property type="entry name" value="Zn2/Cys6 DNA-binding domain"/>
    <property type="match status" value="1"/>
</dbReference>
<evidence type="ECO:0000256" key="1">
    <source>
        <dbReference type="ARBA" id="ARBA00022723"/>
    </source>
</evidence>
<dbReference type="PROSITE" id="PS50048">
    <property type="entry name" value="ZN2_CY6_FUNGAL_2"/>
    <property type="match status" value="1"/>
</dbReference>
<dbReference type="EMBL" id="KZ613786">
    <property type="protein sequence ID" value="PMD61487.1"/>
    <property type="molecule type" value="Genomic_DNA"/>
</dbReference>
<dbReference type="GO" id="GO:0000981">
    <property type="term" value="F:DNA-binding transcription factor activity, RNA polymerase II-specific"/>
    <property type="evidence" value="ECO:0007669"/>
    <property type="project" value="InterPro"/>
</dbReference>
<feature type="compositionally biased region" description="Polar residues" evidence="3">
    <location>
        <begin position="783"/>
        <end position="812"/>
    </location>
</feature>
<dbReference type="InterPro" id="IPR007219">
    <property type="entry name" value="XnlR_reg_dom"/>
</dbReference>
<dbReference type="OrthoDB" id="4456959at2759"/>
<feature type="domain" description="Zn(2)-C6 fungal-type" evidence="4">
    <location>
        <begin position="123"/>
        <end position="153"/>
    </location>
</feature>
<organism evidence="5 6">
    <name type="scientific">Hyaloscypha bicolor E</name>
    <dbReference type="NCBI Taxonomy" id="1095630"/>
    <lineage>
        <taxon>Eukaryota</taxon>
        <taxon>Fungi</taxon>
        <taxon>Dikarya</taxon>
        <taxon>Ascomycota</taxon>
        <taxon>Pezizomycotina</taxon>
        <taxon>Leotiomycetes</taxon>
        <taxon>Helotiales</taxon>
        <taxon>Hyaloscyphaceae</taxon>
        <taxon>Hyaloscypha</taxon>
        <taxon>Hyaloscypha bicolor</taxon>
    </lineage>
</organism>
<feature type="region of interest" description="Disordered" evidence="3">
    <location>
        <begin position="762"/>
        <end position="859"/>
    </location>
</feature>
<name>A0A2J6TEP2_9HELO</name>
<dbReference type="SMART" id="SM00066">
    <property type="entry name" value="GAL4"/>
    <property type="match status" value="1"/>
</dbReference>
<dbReference type="PANTHER" id="PTHR46910:SF4">
    <property type="entry name" value="ZN(2)-C6 FUNGAL-TYPE DOMAIN-CONTAINING PROTEIN"/>
    <property type="match status" value="1"/>
</dbReference>
<dbReference type="InterPro" id="IPR036864">
    <property type="entry name" value="Zn2-C6_fun-type_DNA-bd_sf"/>
</dbReference>
<feature type="region of interest" description="Disordered" evidence="3">
    <location>
        <begin position="80"/>
        <end position="106"/>
    </location>
</feature>
<feature type="compositionally biased region" description="Polar residues" evidence="3">
    <location>
        <begin position="209"/>
        <end position="218"/>
    </location>
</feature>
<feature type="compositionally biased region" description="Polar residues" evidence="3">
    <location>
        <begin position="843"/>
        <end position="853"/>
    </location>
</feature>
<evidence type="ECO:0000256" key="3">
    <source>
        <dbReference type="SAM" id="MobiDB-lite"/>
    </source>
</evidence>
<feature type="region of interest" description="Disordered" evidence="3">
    <location>
        <begin position="192"/>
        <end position="218"/>
    </location>
</feature>
<feature type="compositionally biased region" description="Polar residues" evidence="3">
    <location>
        <begin position="824"/>
        <end position="835"/>
    </location>
</feature>
<dbReference type="GeneID" id="36590997"/>
<keyword evidence="6" id="KW-1185">Reference proteome</keyword>
<dbReference type="GO" id="GO:0006351">
    <property type="term" value="P:DNA-templated transcription"/>
    <property type="evidence" value="ECO:0007669"/>
    <property type="project" value="InterPro"/>
</dbReference>
<dbReference type="InParanoid" id="A0A2J6TEP2"/>
<evidence type="ECO:0000313" key="6">
    <source>
        <dbReference type="Proteomes" id="UP000235371"/>
    </source>
</evidence>
<evidence type="ECO:0000313" key="5">
    <source>
        <dbReference type="EMBL" id="PMD61487.1"/>
    </source>
</evidence>
<dbReference type="RefSeq" id="XP_024738391.1">
    <property type="nucleotide sequence ID" value="XM_024882920.1"/>
</dbReference>
<proteinExistence type="predicted"/>
<dbReference type="GO" id="GO:0008270">
    <property type="term" value="F:zinc ion binding"/>
    <property type="evidence" value="ECO:0007669"/>
    <property type="project" value="InterPro"/>
</dbReference>
<dbReference type="Proteomes" id="UP000235371">
    <property type="component" value="Unassembled WGS sequence"/>
</dbReference>
<reference evidence="5 6" key="1">
    <citation type="submission" date="2016-04" db="EMBL/GenBank/DDBJ databases">
        <title>A degradative enzymes factory behind the ericoid mycorrhizal symbiosis.</title>
        <authorList>
            <consortium name="DOE Joint Genome Institute"/>
            <person name="Martino E."/>
            <person name="Morin E."/>
            <person name="Grelet G."/>
            <person name="Kuo A."/>
            <person name="Kohler A."/>
            <person name="Daghino S."/>
            <person name="Barry K."/>
            <person name="Choi C."/>
            <person name="Cichocki N."/>
            <person name="Clum A."/>
            <person name="Copeland A."/>
            <person name="Hainaut M."/>
            <person name="Haridas S."/>
            <person name="Labutti K."/>
            <person name="Lindquist E."/>
            <person name="Lipzen A."/>
            <person name="Khouja H.-R."/>
            <person name="Murat C."/>
            <person name="Ohm R."/>
            <person name="Olson A."/>
            <person name="Spatafora J."/>
            <person name="Veneault-Fourrey C."/>
            <person name="Henrissat B."/>
            <person name="Grigoriev I."/>
            <person name="Martin F."/>
            <person name="Perotto S."/>
        </authorList>
    </citation>
    <scope>NUCLEOTIDE SEQUENCE [LARGE SCALE GENOMIC DNA]</scope>
    <source>
        <strain evidence="5 6">E</strain>
    </source>
</reference>
<dbReference type="PROSITE" id="PS00463">
    <property type="entry name" value="ZN2_CY6_FUNGAL_1"/>
    <property type="match status" value="1"/>
</dbReference>
<dbReference type="Gene3D" id="4.10.240.10">
    <property type="entry name" value="Zn(2)-C6 fungal-type DNA-binding domain"/>
    <property type="match status" value="1"/>
</dbReference>
<dbReference type="PANTHER" id="PTHR46910">
    <property type="entry name" value="TRANSCRIPTION FACTOR PDR1"/>
    <property type="match status" value="1"/>
</dbReference>
<protein>
    <recommendedName>
        <fullName evidence="4">Zn(2)-C6 fungal-type domain-containing protein</fullName>
    </recommendedName>
</protein>
<dbReference type="GO" id="GO:0003677">
    <property type="term" value="F:DNA binding"/>
    <property type="evidence" value="ECO:0007669"/>
    <property type="project" value="InterPro"/>
</dbReference>
<keyword evidence="2" id="KW-0539">Nucleus</keyword>
<dbReference type="CDD" id="cd12148">
    <property type="entry name" value="fungal_TF_MHR"/>
    <property type="match status" value="1"/>
</dbReference>
<dbReference type="Pfam" id="PF04082">
    <property type="entry name" value="Fungal_trans"/>
    <property type="match status" value="1"/>
</dbReference>
<accession>A0A2J6TEP2</accession>
<dbReference type="AlphaFoldDB" id="A0A2J6TEP2"/>
<sequence>MTFHGGHDFSSQYPRARIKEESHPLALYATPPIQDLGVGAVGPTSQFPETHIRGLEYRTASSFNTTTASSGAFGRVGCEMPQKRSSPGEANGTPAKVAKAEHPEEFSNAVKKKLQSSTRTGQACDRCKVRKIRCDGLPGGCSPCLQNNTECRTTDRITGRATSRGYVEGLEQQNRDMQHRIRELEQRLIQGGADIKPSNDYHDGAASSYDYNQTSTAQPPAWNAGAPSYTPPNSNGNGIATQSQETNMFRALPAFRAGFPGDNYLGVSPGNSNLSSIKGTALSILGMEIDIADFDSLDMDEPDPSVFHPQLYNKSYQAFLQSALNINPRIEKVDLPSREDGFTYADWYFRVINPYLPLLHGPTFFKLLTRFYDDPSFRPTTAETVIVHMVFATMFFQYAARNWEDAAQQASLTNSSNMHYHYSLGMFYQLSCSHTLQDVQALTLICSHLRNFPKPGASWILTQTTMSIAIELGLHRSARRWASDTVPNHLDIEMRKRTFWALLAIHVTLSGKLGRPMAFRIEDFDVEMPEPVDDELLTENGLDTSRPGKCDHNIGLQAFRFLPLFMELYSTIYAVRRSPENYISTINRLEAKLRAWREGLPPDLVRGQAGENEQEGRVFALYVQMWVLEFRLLLRHPSVSATTDETFNAESMRICVESSRQMLGVVRQLQKFRSLDTTWYNSAVYVCAITTTLFAQWDKRNEASATDLAALREEMDIWLDIMSDVGSLLGSGNRLREAVRVVTDGTLNHLSRSLTGKTTAYVTNNNGTVEDTKPSAPAPTPTIAYSTSTTAQGYPYSNSPPKNGTNNSSSYMSPDDAPLHDSTPYPTATQYSTYPDSAPSVAYTPSQPPNTYTAYPPGSDPVEAPLLAAFAAQASQVHASQNPAQWRTQPNSVNSTSQSWQQWTSTMAGNLEAQDCYSANALMQLGSRDLADGTSGANGQGGDAQTGVGVGQLDHGHLGTSVPMGGIWPLNVFDIGQGQAGS</sequence>
<dbReference type="SMART" id="SM00906">
    <property type="entry name" value="Fungal_trans"/>
    <property type="match status" value="1"/>
</dbReference>